<accession>A0AAU7DGF7</accession>
<evidence type="ECO:0000256" key="1">
    <source>
        <dbReference type="SAM" id="SignalP"/>
    </source>
</evidence>
<dbReference type="AlphaFoldDB" id="A0AAU7DGF7"/>
<evidence type="ECO:0000313" key="2">
    <source>
        <dbReference type="EMBL" id="XBH16466.1"/>
    </source>
</evidence>
<keyword evidence="1" id="KW-0732">Signal</keyword>
<sequence>MTLLFGITVLSATLGCALAVAQEYVAPSGPPPVRVARPDADPVPLEWVPPALAQLSLSAPVKSNFTLDRTMLGIAAGLVPDTDAPTRQAMNKLDGVSVHTMRFNEAGIPDEGAVAAVRASYHLRGWKHVVTTSDKGSPVHNGTTDVWVVLDGMNVRGAVVLAETPRSLTLVTVAGNLSPVDLMHLRGHFGIPKLDAGDFKDAPAQ</sequence>
<proteinExistence type="predicted"/>
<dbReference type="InterPro" id="IPR025348">
    <property type="entry name" value="DUF4252"/>
</dbReference>
<dbReference type="EMBL" id="CP121196">
    <property type="protein sequence ID" value="XBH16466.1"/>
    <property type="molecule type" value="Genomic_DNA"/>
</dbReference>
<name>A0AAU7DGF7_9BACT</name>
<reference evidence="2" key="1">
    <citation type="submission" date="2023-03" db="EMBL/GenBank/DDBJ databases">
        <title>Edaphobacter sp.</title>
        <authorList>
            <person name="Huber K.J."/>
            <person name="Papendorf J."/>
            <person name="Pilke C."/>
            <person name="Bunk B."/>
            <person name="Sproeer C."/>
            <person name="Pester M."/>
        </authorList>
    </citation>
    <scope>NUCLEOTIDE SEQUENCE</scope>
    <source>
        <strain evidence="2">DSM 110680</strain>
    </source>
</reference>
<organism evidence="2">
    <name type="scientific">Telmatobacter sp. DSM 110680</name>
    <dbReference type="NCBI Taxonomy" id="3036704"/>
    <lineage>
        <taxon>Bacteria</taxon>
        <taxon>Pseudomonadati</taxon>
        <taxon>Acidobacteriota</taxon>
        <taxon>Terriglobia</taxon>
        <taxon>Terriglobales</taxon>
        <taxon>Acidobacteriaceae</taxon>
        <taxon>Telmatobacter</taxon>
    </lineage>
</organism>
<dbReference type="Pfam" id="PF14060">
    <property type="entry name" value="DUF4252"/>
    <property type="match status" value="1"/>
</dbReference>
<feature type="chain" id="PRO_5043930009" evidence="1">
    <location>
        <begin position="22"/>
        <end position="205"/>
    </location>
</feature>
<protein>
    <submittedName>
        <fullName evidence="2">DUF4252 domain-containing protein</fullName>
    </submittedName>
</protein>
<feature type="signal peptide" evidence="1">
    <location>
        <begin position="1"/>
        <end position="21"/>
    </location>
</feature>
<gene>
    <name evidence="2" type="ORF">P8935_18065</name>
</gene>
<dbReference type="RefSeq" id="WP_348261695.1">
    <property type="nucleotide sequence ID" value="NZ_CP121196.1"/>
</dbReference>